<comment type="similarity">
    <text evidence="1">Belongs to the transferase hexapeptide repeat family.</text>
</comment>
<dbReference type="InterPro" id="IPR018357">
    <property type="entry name" value="Hexapep_transf_CS"/>
</dbReference>
<evidence type="ECO:0000256" key="1">
    <source>
        <dbReference type="ARBA" id="ARBA00007274"/>
    </source>
</evidence>
<gene>
    <name evidence="5" type="ORF">SAMN00777080_3252</name>
</gene>
<evidence type="ECO:0000256" key="2">
    <source>
        <dbReference type="ARBA" id="ARBA00022679"/>
    </source>
</evidence>
<dbReference type="InterPro" id="IPR001451">
    <property type="entry name" value="Hexapep"/>
</dbReference>
<evidence type="ECO:0000313" key="5">
    <source>
        <dbReference type="EMBL" id="SMD44627.1"/>
    </source>
</evidence>
<keyword evidence="4" id="KW-0012">Acyltransferase</keyword>
<protein>
    <submittedName>
        <fullName evidence="5">Hexapeptide repeat of succinyl-transferase</fullName>
    </submittedName>
</protein>
<evidence type="ECO:0000256" key="4">
    <source>
        <dbReference type="ARBA" id="ARBA00023315"/>
    </source>
</evidence>
<dbReference type="RefSeq" id="WP_084121422.1">
    <property type="nucleotide sequence ID" value="NZ_LT838813.1"/>
</dbReference>
<dbReference type="STRING" id="758820.SAMN00777080_3252"/>
<dbReference type="Proteomes" id="UP000192333">
    <property type="component" value="Chromosome I"/>
</dbReference>
<reference evidence="6" key="1">
    <citation type="submission" date="2017-04" db="EMBL/GenBank/DDBJ databases">
        <authorList>
            <person name="Varghese N."/>
            <person name="Submissions S."/>
        </authorList>
    </citation>
    <scope>NUCLEOTIDE SEQUENCE [LARGE SCALE GENOMIC DNA]</scope>
    <source>
        <strain evidence="6">DSM 16537</strain>
    </source>
</reference>
<evidence type="ECO:0000256" key="3">
    <source>
        <dbReference type="ARBA" id="ARBA00022737"/>
    </source>
</evidence>
<dbReference type="Pfam" id="PF00132">
    <property type="entry name" value="Hexapep"/>
    <property type="match status" value="1"/>
</dbReference>
<keyword evidence="6" id="KW-1185">Reference proteome</keyword>
<proteinExistence type="inferred from homology"/>
<dbReference type="EMBL" id="LT838813">
    <property type="protein sequence ID" value="SMD44627.1"/>
    <property type="molecule type" value="Genomic_DNA"/>
</dbReference>
<sequence length="146" mass="16001">MKIIFYYLSELIRFLYQNYLRMRGVTIGSNTMISFGAKIDTHRGKIVIGNNCLITSGVKILSHDGASRMIDINDFGYGEVIIGNNVFVGVNSVILRNVIIGDNSVIAAGSIVSRNVPPNTVVGGNPAKILKELNGPFPILNDRKKY</sequence>
<evidence type="ECO:0000313" key="6">
    <source>
        <dbReference type="Proteomes" id="UP000192333"/>
    </source>
</evidence>
<dbReference type="GO" id="GO:0016746">
    <property type="term" value="F:acyltransferase activity"/>
    <property type="evidence" value="ECO:0007669"/>
    <property type="project" value="UniProtKB-KW"/>
</dbReference>
<dbReference type="OrthoDB" id="9812571at2"/>
<dbReference type="PROSITE" id="PS00101">
    <property type="entry name" value="HEXAPEP_TRANSFERASES"/>
    <property type="match status" value="1"/>
</dbReference>
<name>A0A1W2H6Q2_9BACT</name>
<dbReference type="InterPro" id="IPR050179">
    <property type="entry name" value="Trans_hexapeptide_repeat"/>
</dbReference>
<dbReference type="SUPFAM" id="SSF51161">
    <property type="entry name" value="Trimeric LpxA-like enzymes"/>
    <property type="match status" value="1"/>
</dbReference>
<keyword evidence="3" id="KW-0677">Repeat</keyword>
<dbReference type="AlphaFoldDB" id="A0A1W2H6Q2"/>
<keyword evidence="2 5" id="KW-0808">Transferase</keyword>
<accession>A0A1W2H6Q2</accession>
<dbReference type="CDD" id="cd04647">
    <property type="entry name" value="LbH_MAT_like"/>
    <property type="match status" value="1"/>
</dbReference>
<organism evidence="5 6">
    <name type="scientific">Aquiflexum balticum DSM 16537</name>
    <dbReference type="NCBI Taxonomy" id="758820"/>
    <lineage>
        <taxon>Bacteria</taxon>
        <taxon>Pseudomonadati</taxon>
        <taxon>Bacteroidota</taxon>
        <taxon>Cytophagia</taxon>
        <taxon>Cytophagales</taxon>
        <taxon>Cyclobacteriaceae</taxon>
        <taxon>Aquiflexum</taxon>
    </lineage>
</organism>
<dbReference type="Gene3D" id="2.160.10.10">
    <property type="entry name" value="Hexapeptide repeat proteins"/>
    <property type="match status" value="1"/>
</dbReference>
<dbReference type="PANTHER" id="PTHR43300">
    <property type="entry name" value="ACETYLTRANSFERASE"/>
    <property type="match status" value="1"/>
</dbReference>
<dbReference type="InterPro" id="IPR011004">
    <property type="entry name" value="Trimer_LpxA-like_sf"/>
</dbReference>
<dbReference type="PANTHER" id="PTHR43300:SF11">
    <property type="entry name" value="ACETYLTRANSFERASE RV3034C-RELATED"/>
    <property type="match status" value="1"/>
</dbReference>